<proteinExistence type="predicted"/>
<protein>
    <submittedName>
        <fullName evidence="1">Uncharacterized protein</fullName>
    </submittedName>
</protein>
<gene>
    <name evidence="1" type="ORF">PSTG_03340</name>
</gene>
<evidence type="ECO:0000313" key="2">
    <source>
        <dbReference type="Proteomes" id="UP000054564"/>
    </source>
</evidence>
<keyword evidence="2" id="KW-1185">Reference proteome</keyword>
<sequence>MLANQPFQYTFTRLDDATSDRLTDSNKALLIRLRASLLPSLHQQIGCLAKLLDPSELAQTPSAQLKLIERCQREIDGTLDEIMSSKNEIYSTSYLCYIFNLNLWPTICDGFRKYNELLQQLDLSTEKSQEPINITLARKKAIDCTTAIQDQIDSTINIINGSDLQNNEYGWSHMIPGIDHGMRDLFKMMQDAQRDPSLCPNDTTIDPVVQVGRALIPVMKLSRTFLNKLLDPKLNTSQSDKFTKNFSSQLRDQG</sequence>
<dbReference type="PANTHER" id="PTHR33069:SF3">
    <property type="entry name" value="DYNEIN HEAVY CHAIN TAIL DOMAIN-CONTAINING PROTEIN"/>
    <property type="match status" value="1"/>
</dbReference>
<reference evidence="2" key="1">
    <citation type="submission" date="2014-03" db="EMBL/GenBank/DDBJ databases">
        <title>The Genome Sequence of Puccinia striiformis f. sp. tritici PST-78.</title>
        <authorList>
            <consortium name="The Broad Institute Genome Sequencing Platform"/>
            <person name="Cuomo C."/>
            <person name="Hulbert S."/>
            <person name="Chen X."/>
            <person name="Walker B."/>
            <person name="Young S.K."/>
            <person name="Zeng Q."/>
            <person name="Gargeya S."/>
            <person name="Fitzgerald M."/>
            <person name="Haas B."/>
            <person name="Abouelleil A."/>
            <person name="Alvarado L."/>
            <person name="Arachchi H.M."/>
            <person name="Berlin A.M."/>
            <person name="Chapman S.B."/>
            <person name="Goldberg J."/>
            <person name="Griggs A."/>
            <person name="Gujja S."/>
            <person name="Hansen M."/>
            <person name="Howarth C."/>
            <person name="Imamovic A."/>
            <person name="Larimer J."/>
            <person name="McCowan C."/>
            <person name="Montmayeur A."/>
            <person name="Murphy C."/>
            <person name="Neiman D."/>
            <person name="Pearson M."/>
            <person name="Priest M."/>
            <person name="Roberts A."/>
            <person name="Saif S."/>
            <person name="Shea T."/>
            <person name="Sisk P."/>
            <person name="Sykes S."/>
            <person name="Wortman J."/>
            <person name="Nusbaum C."/>
            <person name="Birren B."/>
        </authorList>
    </citation>
    <scope>NUCLEOTIDE SEQUENCE [LARGE SCALE GENOMIC DNA]</scope>
    <source>
        <strain evidence="2">race PST-78</strain>
    </source>
</reference>
<organism evidence="1 2">
    <name type="scientific">Puccinia striiformis f. sp. tritici PST-78</name>
    <dbReference type="NCBI Taxonomy" id="1165861"/>
    <lineage>
        <taxon>Eukaryota</taxon>
        <taxon>Fungi</taxon>
        <taxon>Dikarya</taxon>
        <taxon>Basidiomycota</taxon>
        <taxon>Pucciniomycotina</taxon>
        <taxon>Pucciniomycetes</taxon>
        <taxon>Pucciniales</taxon>
        <taxon>Pucciniaceae</taxon>
        <taxon>Puccinia</taxon>
    </lineage>
</organism>
<comment type="caution">
    <text evidence="1">The sequence shown here is derived from an EMBL/GenBank/DDBJ whole genome shotgun (WGS) entry which is preliminary data.</text>
</comment>
<accession>A0A0L0VWM8</accession>
<dbReference type="EMBL" id="AJIL01000017">
    <property type="protein sequence ID" value="KNF03400.1"/>
    <property type="molecule type" value="Genomic_DNA"/>
</dbReference>
<dbReference type="Proteomes" id="UP000054564">
    <property type="component" value="Unassembled WGS sequence"/>
</dbReference>
<name>A0A0L0VWM8_9BASI</name>
<dbReference type="AlphaFoldDB" id="A0A0L0VWM8"/>
<dbReference type="PANTHER" id="PTHR33069">
    <property type="entry name" value="CHROMOSOME 7, WHOLE GENOME SHOTGUN SEQUENCE-RELATED"/>
    <property type="match status" value="1"/>
</dbReference>
<evidence type="ECO:0000313" key="1">
    <source>
        <dbReference type="EMBL" id="KNF03400.1"/>
    </source>
</evidence>